<proteinExistence type="predicted"/>
<dbReference type="RefSeq" id="WP_318065017.1">
    <property type="nucleotide sequence ID" value="NZ_JAWONS010000238.1"/>
</dbReference>
<dbReference type="Pfam" id="PF12652">
    <property type="entry name" value="CotJB"/>
    <property type="match status" value="1"/>
</dbReference>
<name>A0ABU4GMG2_9CLOT</name>
<accession>A0ABU4GMG2</accession>
<dbReference type="InterPro" id="IPR024207">
    <property type="entry name" value="CotJB_dom"/>
</dbReference>
<evidence type="ECO:0000259" key="1">
    <source>
        <dbReference type="Pfam" id="PF12652"/>
    </source>
</evidence>
<evidence type="ECO:0000313" key="3">
    <source>
        <dbReference type="Proteomes" id="UP001276854"/>
    </source>
</evidence>
<keyword evidence="3" id="KW-1185">Reference proteome</keyword>
<comment type="caution">
    <text evidence="2">The sequence shown here is derived from an EMBL/GenBank/DDBJ whole genome shotgun (WGS) entry which is preliminary data.</text>
</comment>
<dbReference type="EMBL" id="JAWONS010000238">
    <property type="protein sequence ID" value="MDW2798806.1"/>
    <property type="molecule type" value="Genomic_DNA"/>
</dbReference>
<sequence length="106" mass="12183">MTDCNCNCECNCNCNGVSNSNSNANCNMLLMQIYQACFAMDDVILYLDTHPCDQDALNYYHYVADMCEQAVNAYEEYCGPLMSNHVMDENYWTWVNDPWPWEGVCG</sequence>
<feature type="domain" description="Protein CotJB" evidence="1">
    <location>
        <begin position="28"/>
        <end position="102"/>
    </location>
</feature>
<protein>
    <submittedName>
        <fullName evidence="2">Spore coat protein CotJB</fullName>
    </submittedName>
</protein>
<reference evidence="2 3" key="1">
    <citation type="submission" date="2023-10" db="EMBL/GenBank/DDBJ databases">
        <title>A novel Glycoside Hydrolase 43-Like Enzyme from Clostrdium boliviensis is an Endo-xylanase, and a Candidate for Xylooligosaccharides Production from Different Xylan Substrates.</title>
        <authorList>
            <person name="Alvarez M.T."/>
            <person name="Rocabado-Villegas L.R."/>
            <person name="Salas-Veizaga D.M."/>
            <person name="Linares-Pasten J.A."/>
            <person name="Gudmundsdottir E.E."/>
            <person name="Hreggvidsson G.O."/>
            <person name="Adlercreutz P."/>
            <person name="Nordberg Karlsson E."/>
        </authorList>
    </citation>
    <scope>NUCLEOTIDE SEQUENCE [LARGE SCALE GENOMIC DNA]</scope>
    <source>
        <strain evidence="2 3">E-1</strain>
    </source>
</reference>
<organism evidence="2 3">
    <name type="scientific">Clostridium boliviensis</name>
    <dbReference type="NCBI Taxonomy" id="318465"/>
    <lineage>
        <taxon>Bacteria</taxon>
        <taxon>Bacillati</taxon>
        <taxon>Bacillota</taxon>
        <taxon>Clostridia</taxon>
        <taxon>Eubacteriales</taxon>
        <taxon>Clostridiaceae</taxon>
        <taxon>Clostridium</taxon>
    </lineage>
</organism>
<dbReference type="Proteomes" id="UP001276854">
    <property type="component" value="Unassembled WGS sequence"/>
</dbReference>
<evidence type="ECO:0000313" key="2">
    <source>
        <dbReference type="EMBL" id="MDW2798806.1"/>
    </source>
</evidence>
<gene>
    <name evidence="2" type="ORF">RZO55_14605</name>
</gene>
<keyword evidence="2" id="KW-0167">Capsid protein</keyword>
<keyword evidence="2" id="KW-0946">Virion</keyword>